<feature type="chain" id="PRO_5012478605" evidence="1">
    <location>
        <begin position="26"/>
        <end position="290"/>
    </location>
</feature>
<feature type="signal peptide" evidence="1">
    <location>
        <begin position="1"/>
        <end position="25"/>
    </location>
</feature>
<dbReference type="Proteomes" id="UP000186096">
    <property type="component" value="Unassembled WGS sequence"/>
</dbReference>
<dbReference type="AlphaFoldDB" id="A0A1N7BV70"/>
<dbReference type="GO" id="GO:0003824">
    <property type="term" value="F:catalytic activity"/>
    <property type="evidence" value="ECO:0007669"/>
    <property type="project" value="UniProtKB-ARBA"/>
</dbReference>
<evidence type="ECO:0000256" key="1">
    <source>
        <dbReference type="SAM" id="SignalP"/>
    </source>
</evidence>
<gene>
    <name evidence="3" type="ORF">SAMN05421833_110194</name>
</gene>
<keyword evidence="1" id="KW-0732">Signal</keyword>
<dbReference type="PRINTS" id="PR00111">
    <property type="entry name" value="ABHYDROLASE"/>
</dbReference>
<dbReference type="RefSeq" id="WP_204054041.1">
    <property type="nucleotide sequence ID" value="NZ_FTNI01000010.1"/>
</dbReference>
<dbReference type="PANTHER" id="PTHR43433:SF5">
    <property type="entry name" value="AB HYDROLASE-1 DOMAIN-CONTAINING PROTEIN"/>
    <property type="match status" value="1"/>
</dbReference>
<sequence>MKKSIPAMLLTAVALVLTVGKPAASATGAGHYANVNGLRMYYEIHGRSHGEPPLVLLHGGMSSIRVSFGRLLPALAKNRQVIAIEQQAHGHTADIDRPLRFEYMADDTVQLLRLLGVRQADFFGYSMGGGIALNVAVRYPAQVRKLVIASTVFDASGLPPGYLGQIEQVRPENFQDTVWLKDYLKVAPRPQDFPTLVEKIKDINRHTPSYPPSAIRGMRAPTLIAIGDTDLPSIEHAAEMFRLRGGGLPGDEAGGPAASELAVLPGTTHVGMENNAELLLPAVSSFLDRP</sequence>
<keyword evidence="4" id="KW-1185">Reference proteome</keyword>
<protein>
    <submittedName>
        <fullName evidence="3">Pimeloyl-ACP methyl ester carboxylesterase</fullName>
    </submittedName>
</protein>
<dbReference type="PANTHER" id="PTHR43433">
    <property type="entry name" value="HYDROLASE, ALPHA/BETA FOLD FAMILY PROTEIN"/>
    <property type="match status" value="1"/>
</dbReference>
<reference evidence="4" key="1">
    <citation type="submission" date="2017-01" db="EMBL/GenBank/DDBJ databases">
        <authorList>
            <person name="Varghese N."/>
            <person name="Submissions S."/>
        </authorList>
    </citation>
    <scope>NUCLEOTIDE SEQUENCE [LARGE SCALE GENOMIC DNA]</scope>
    <source>
        <strain evidence="4">ATCC 12950</strain>
    </source>
</reference>
<evidence type="ECO:0000313" key="4">
    <source>
        <dbReference type="Proteomes" id="UP000186096"/>
    </source>
</evidence>
<organism evidence="3 4">
    <name type="scientific">Microbispora rosea</name>
    <dbReference type="NCBI Taxonomy" id="58117"/>
    <lineage>
        <taxon>Bacteria</taxon>
        <taxon>Bacillati</taxon>
        <taxon>Actinomycetota</taxon>
        <taxon>Actinomycetes</taxon>
        <taxon>Streptosporangiales</taxon>
        <taxon>Streptosporangiaceae</taxon>
        <taxon>Microbispora</taxon>
    </lineage>
</organism>
<evidence type="ECO:0000259" key="2">
    <source>
        <dbReference type="Pfam" id="PF00561"/>
    </source>
</evidence>
<dbReference type="Pfam" id="PF00561">
    <property type="entry name" value="Abhydrolase_1"/>
    <property type="match status" value="1"/>
</dbReference>
<dbReference type="InterPro" id="IPR000073">
    <property type="entry name" value="AB_hydrolase_1"/>
</dbReference>
<dbReference type="InterPro" id="IPR029058">
    <property type="entry name" value="AB_hydrolase_fold"/>
</dbReference>
<dbReference type="InterPro" id="IPR050471">
    <property type="entry name" value="AB_hydrolase"/>
</dbReference>
<proteinExistence type="predicted"/>
<dbReference type="Gene3D" id="3.40.50.1820">
    <property type="entry name" value="alpha/beta hydrolase"/>
    <property type="match status" value="1"/>
</dbReference>
<dbReference type="EMBL" id="FTNI01000010">
    <property type="protein sequence ID" value="SIR55104.1"/>
    <property type="molecule type" value="Genomic_DNA"/>
</dbReference>
<name>A0A1N7BV70_9ACTN</name>
<dbReference type="SUPFAM" id="SSF53474">
    <property type="entry name" value="alpha/beta-Hydrolases"/>
    <property type="match status" value="1"/>
</dbReference>
<evidence type="ECO:0000313" key="3">
    <source>
        <dbReference type="EMBL" id="SIR55104.1"/>
    </source>
</evidence>
<feature type="domain" description="AB hydrolase-1" evidence="2">
    <location>
        <begin position="52"/>
        <end position="158"/>
    </location>
</feature>
<accession>A0A1N7BV70</accession>
<dbReference type="STRING" id="58117.SAMN05421833_110194"/>